<dbReference type="EMBL" id="JACHMH010000001">
    <property type="protein sequence ID" value="MBB4682011.1"/>
    <property type="molecule type" value="Genomic_DNA"/>
</dbReference>
<dbReference type="AlphaFoldDB" id="A0A7W7FWY1"/>
<feature type="region of interest" description="Disordered" evidence="1">
    <location>
        <begin position="85"/>
        <end position="105"/>
    </location>
</feature>
<sequence>MSAPPGHINGRISAMRDFAEQLRQPDFTAVRAAGTASAQGPSGGMAEGTAFGTAHTEAVTKVEAFTTAVDQGYAAYKGLAVGAAEEYSGQDRDSARQMPTGERTG</sequence>
<gene>
    <name evidence="2" type="ORF">HNR67_008129</name>
</gene>
<keyword evidence="3" id="KW-1185">Reference proteome</keyword>
<protein>
    <submittedName>
        <fullName evidence="2">Uncharacterized protein</fullName>
    </submittedName>
</protein>
<evidence type="ECO:0000313" key="2">
    <source>
        <dbReference type="EMBL" id="MBB4682011.1"/>
    </source>
</evidence>
<reference evidence="2 3" key="1">
    <citation type="submission" date="2020-08" db="EMBL/GenBank/DDBJ databases">
        <title>Sequencing the genomes of 1000 actinobacteria strains.</title>
        <authorList>
            <person name="Klenk H.-P."/>
        </authorList>
    </citation>
    <scope>NUCLEOTIDE SEQUENCE [LARGE SCALE GENOMIC DNA]</scope>
    <source>
        <strain evidence="2 3">DSM 44230</strain>
    </source>
</reference>
<evidence type="ECO:0000313" key="3">
    <source>
        <dbReference type="Proteomes" id="UP000533598"/>
    </source>
</evidence>
<dbReference type="RefSeq" id="WP_185008999.1">
    <property type="nucleotide sequence ID" value="NZ_BAAAUI010000088.1"/>
</dbReference>
<feature type="region of interest" description="Disordered" evidence="1">
    <location>
        <begin position="29"/>
        <end position="49"/>
    </location>
</feature>
<evidence type="ECO:0000256" key="1">
    <source>
        <dbReference type="SAM" id="MobiDB-lite"/>
    </source>
</evidence>
<accession>A0A7W7FWY1</accession>
<organism evidence="2 3">
    <name type="scientific">Crossiella cryophila</name>
    <dbReference type="NCBI Taxonomy" id="43355"/>
    <lineage>
        <taxon>Bacteria</taxon>
        <taxon>Bacillati</taxon>
        <taxon>Actinomycetota</taxon>
        <taxon>Actinomycetes</taxon>
        <taxon>Pseudonocardiales</taxon>
        <taxon>Pseudonocardiaceae</taxon>
        <taxon>Crossiella</taxon>
    </lineage>
</organism>
<dbReference type="Proteomes" id="UP000533598">
    <property type="component" value="Unassembled WGS sequence"/>
</dbReference>
<comment type="caution">
    <text evidence="2">The sequence shown here is derived from an EMBL/GenBank/DDBJ whole genome shotgun (WGS) entry which is preliminary data.</text>
</comment>
<proteinExistence type="predicted"/>
<name>A0A7W7FWY1_9PSEU</name>